<dbReference type="PROSITE" id="PS01102">
    <property type="entry name" value="ZF_DKSA_1"/>
    <property type="match status" value="1"/>
</dbReference>
<evidence type="ECO:0000259" key="5">
    <source>
        <dbReference type="Pfam" id="PF01258"/>
    </source>
</evidence>
<dbReference type="InterPro" id="IPR000962">
    <property type="entry name" value="Znf_DskA_TraR"/>
</dbReference>
<organism evidence="7 8">
    <name type="scientific">Modicisalibacter xianhensis</name>
    <dbReference type="NCBI Taxonomy" id="442341"/>
    <lineage>
        <taxon>Bacteria</taxon>
        <taxon>Pseudomonadati</taxon>
        <taxon>Pseudomonadota</taxon>
        <taxon>Gammaproteobacteria</taxon>
        <taxon>Oceanospirillales</taxon>
        <taxon>Halomonadaceae</taxon>
        <taxon>Modicisalibacter</taxon>
    </lineage>
</organism>
<dbReference type="PANTHER" id="PTHR33823:SF4">
    <property type="entry name" value="GENERAL STRESS PROTEIN 16O"/>
    <property type="match status" value="1"/>
</dbReference>
<dbReference type="RefSeq" id="WP_134017166.1">
    <property type="nucleotide sequence ID" value="NZ_SOEC01000004.1"/>
</dbReference>
<evidence type="ECO:0000313" key="8">
    <source>
        <dbReference type="Proteomes" id="UP000294489"/>
    </source>
</evidence>
<evidence type="ECO:0000259" key="6">
    <source>
        <dbReference type="Pfam" id="PF21173"/>
    </source>
</evidence>
<proteinExistence type="predicted"/>
<keyword evidence="3" id="KW-0862">Zinc</keyword>
<feature type="domain" description="DnaK suppressor protein-like N-terminal" evidence="6">
    <location>
        <begin position="7"/>
        <end position="73"/>
    </location>
</feature>
<keyword evidence="1" id="KW-0479">Metal-binding</keyword>
<dbReference type="SUPFAM" id="SSF57716">
    <property type="entry name" value="Glucocorticoid receptor-like (DNA-binding domain)"/>
    <property type="match status" value="1"/>
</dbReference>
<keyword evidence="2" id="KW-0863">Zinc-finger</keyword>
<reference evidence="7 8" key="1">
    <citation type="submission" date="2019-03" db="EMBL/GenBank/DDBJ databases">
        <title>Freshwater and sediment microbial communities from various areas in North America, analyzing microbe dynamics in response to fracking.</title>
        <authorList>
            <person name="Lamendella R."/>
        </authorList>
    </citation>
    <scope>NUCLEOTIDE SEQUENCE [LARGE SCALE GENOMIC DNA]</scope>
    <source>
        <strain evidence="7 8">6_TX</strain>
    </source>
</reference>
<evidence type="ECO:0000313" key="7">
    <source>
        <dbReference type="EMBL" id="TDX31085.1"/>
    </source>
</evidence>
<protein>
    <submittedName>
        <fullName evidence="7">TraR/DksA family transcriptional regulator</fullName>
    </submittedName>
</protein>
<accession>A0A4R8G4T3</accession>
<sequence length="108" mass="12231">MATQARKATLEELRADLQARIHRYQDHQHRTSGALDKDLEEQALETQNDEVVDRLEQEAKDELAQVDRALARIDAQVGDRCEECGDPIAPERLAALPYTTRCKDCADL</sequence>
<dbReference type="AlphaFoldDB" id="A0A4R8G4T3"/>
<evidence type="ECO:0000256" key="3">
    <source>
        <dbReference type="ARBA" id="ARBA00022833"/>
    </source>
</evidence>
<evidence type="ECO:0000256" key="1">
    <source>
        <dbReference type="ARBA" id="ARBA00022723"/>
    </source>
</evidence>
<dbReference type="EMBL" id="SOEC01000004">
    <property type="protein sequence ID" value="TDX31085.1"/>
    <property type="molecule type" value="Genomic_DNA"/>
</dbReference>
<dbReference type="GO" id="GO:0008270">
    <property type="term" value="F:zinc ion binding"/>
    <property type="evidence" value="ECO:0007669"/>
    <property type="project" value="UniProtKB-KW"/>
</dbReference>
<feature type="zinc finger region" description="dksA C4-type" evidence="4">
    <location>
        <begin position="81"/>
        <end position="105"/>
    </location>
</feature>
<dbReference type="InterPro" id="IPR020458">
    <property type="entry name" value="Znf_DskA_TraR_CS"/>
</dbReference>
<dbReference type="Gene3D" id="1.20.120.910">
    <property type="entry name" value="DksA, coiled-coil domain"/>
    <property type="match status" value="1"/>
</dbReference>
<gene>
    <name evidence="7" type="ORF">DFO67_104350</name>
</gene>
<dbReference type="PANTHER" id="PTHR33823">
    <property type="entry name" value="RNA POLYMERASE-BINDING TRANSCRIPTION FACTOR DKSA-RELATED"/>
    <property type="match status" value="1"/>
</dbReference>
<dbReference type="Pfam" id="PF21173">
    <property type="entry name" value="DksA-like_N"/>
    <property type="match status" value="1"/>
</dbReference>
<dbReference type="Pfam" id="PF01258">
    <property type="entry name" value="zf-dskA_traR"/>
    <property type="match status" value="1"/>
</dbReference>
<dbReference type="InterPro" id="IPR048487">
    <property type="entry name" value="DksA-like_N"/>
</dbReference>
<dbReference type="OrthoDB" id="6064855at2"/>
<comment type="caution">
    <text evidence="7">The sequence shown here is derived from an EMBL/GenBank/DDBJ whole genome shotgun (WGS) entry which is preliminary data.</text>
</comment>
<name>A0A4R8G4T3_9GAMM</name>
<dbReference type="PROSITE" id="PS51128">
    <property type="entry name" value="ZF_DKSA_2"/>
    <property type="match status" value="1"/>
</dbReference>
<evidence type="ECO:0000256" key="4">
    <source>
        <dbReference type="PROSITE-ProRule" id="PRU00510"/>
    </source>
</evidence>
<dbReference type="Proteomes" id="UP000294489">
    <property type="component" value="Unassembled WGS sequence"/>
</dbReference>
<feature type="domain" description="Zinc finger DksA/TraR C4-type" evidence="5">
    <location>
        <begin position="79"/>
        <end position="106"/>
    </location>
</feature>
<evidence type="ECO:0000256" key="2">
    <source>
        <dbReference type="ARBA" id="ARBA00022771"/>
    </source>
</evidence>